<dbReference type="GO" id="GO:0016491">
    <property type="term" value="F:oxidoreductase activity"/>
    <property type="evidence" value="ECO:0007669"/>
    <property type="project" value="UniProtKB-KW"/>
</dbReference>
<evidence type="ECO:0000256" key="1">
    <source>
        <dbReference type="ARBA" id="ARBA00007637"/>
    </source>
</evidence>
<dbReference type="SUPFAM" id="SSF51735">
    <property type="entry name" value="NAD(P)-binding Rossmann-fold domains"/>
    <property type="match status" value="1"/>
</dbReference>
<keyword evidence="3" id="KW-0520">NAD</keyword>
<organism evidence="5 6">
    <name type="scientific">Parapusillimonas granuli</name>
    <dbReference type="NCBI Taxonomy" id="380911"/>
    <lineage>
        <taxon>Bacteria</taxon>
        <taxon>Pseudomonadati</taxon>
        <taxon>Pseudomonadota</taxon>
        <taxon>Betaproteobacteria</taxon>
        <taxon>Burkholderiales</taxon>
        <taxon>Alcaligenaceae</taxon>
        <taxon>Parapusillimonas</taxon>
    </lineage>
</organism>
<reference evidence="5 6" key="1">
    <citation type="submission" date="2020-07" db="EMBL/GenBank/DDBJ databases">
        <title>Taxonomic revisions and descriptions of new bacterial species based on genomic comparisons in the high-G+C-content subgroup of the family Alcaligenaceae.</title>
        <authorList>
            <person name="Szabo A."/>
            <person name="Felfoldi T."/>
        </authorList>
    </citation>
    <scope>NUCLEOTIDE SEQUENCE [LARGE SCALE GENOMIC DNA]</scope>
    <source>
        <strain evidence="5 6">LMG 24012</strain>
    </source>
</reference>
<sequence>MKDKRTVLLTGAAGAVGRVLRDGLKPDYSLRLTDIRELGEPGPGEEAQAADLSDAEAVYRLAEGVDAIVHMGGVLGAVRENGKMVGESCWEDVLRSNIMGTYNVFEAARRAGVKRVVYASSIHAHGYYRRSTRVGLDSPPRPDTRYGLSKAFGEAAGRYFADKYGLQVVALRIATFKHRPTLMRDLGTWISPGDMVELVRCSLEYPDTHFDVLWGVSNNTRSLYDNPNARRYGYFPKDDSEQYRAELLKDPAAADSNEFERLFHAAHLAASEWAGDVSKIT</sequence>
<dbReference type="PANTHER" id="PTHR43103:SF5">
    <property type="entry name" value="4-EPIMERASE, PUTATIVE (AFU_ORTHOLOGUE AFUA_7G00360)-RELATED"/>
    <property type="match status" value="1"/>
</dbReference>
<dbReference type="PANTHER" id="PTHR43103">
    <property type="entry name" value="NUCLEOSIDE-DIPHOSPHATE-SUGAR EPIMERASE"/>
    <property type="match status" value="1"/>
</dbReference>
<dbReference type="AlphaFoldDB" id="A0A853G6E4"/>
<proteinExistence type="inferred from homology"/>
<evidence type="ECO:0000259" key="4">
    <source>
        <dbReference type="Pfam" id="PF01370"/>
    </source>
</evidence>
<dbReference type="InterPro" id="IPR001509">
    <property type="entry name" value="Epimerase_deHydtase"/>
</dbReference>
<name>A0A853G6E4_9BURK</name>
<protein>
    <submittedName>
        <fullName evidence="5">NAD(P)-dependent oxidoreductase</fullName>
    </submittedName>
</protein>
<keyword evidence="6" id="KW-1185">Reference proteome</keyword>
<comment type="caution">
    <text evidence="5">The sequence shown here is derived from an EMBL/GenBank/DDBJ whole genome shotgun (WGS) entry which is preliminary data.</text>
</comment>
<comment type="similarity">
    <text evidence="1">Belongs to the NAD(P)-dependent epimerase/dehydratase family.</text>
</comment>
<evidence type="ECO:0000256" key="2">
    <source>
        <dbReference type="ARBA" id="ARBA00023002"/>
    </source>
</evidence>
<feature type="domain" description="NAD-dependent epimerase/dehydratase" evidence="4">
    <location>
        <begin position="7"/>
        <end position="175"/>
    </location>
</feature>
<gene>
    <name evidence="5" type="ORF">H0A72_13055</name>
</gene>
<dbReference type="Gene3D" id="3.40.50.720">
    <property type="entry name" value="NAD(P)-binding Rossmann-like Domain"/>
    <property type="match status" value="1"/>
</dbReference>
<evidence type="ECO:0000256" key="3">
    <source>
        <dbReference type="ARBA" id="ARBA00023027"/>
    </source>
</evidence>
<dbReference type="Proteomes" id="UP000559809">
    <property type="component" value="Unassembled WGS sequence"/>
</dbReference>
<keyword evidence="2" id="KW-0560">Oxidoreductase</keyword>
<dbReference type="RefSeq" id="WP_180155977.1">
    <property type="nucleotide sequence ID" value="NZ_JACCEM010000006.1"/>
</dbReference>
<dbReference type="InterPro" id="IPR036291">
    <property type="entry name" value="NAD(P)-bd_dom_sf"/>
</dbReference>
<dbReference type="EMBL" id="JACCEM010000006">
    <property type="protein sequence ID" value="NYT50241.1"/>
    <property type="molecule type" value="Genomic_DNA"/>
</dbReference>
<accession>A0A853G6E4</accession>
<dbReference type="Pfam" id="PF01370">
    <property type="entry name" value="Epimerase"/>
    <property type="match status" value="1"/>
</dbReference>
<evidence type="ECO:0000313" key="6">
    <source>
        <dbReference type="Proteomes" id="UP000559809"/>
    </source>
</evidence>
<evidence type="ECO:0000313" key="5">
    <source>
        <dbReference type="EMBL" id="NYT50241.1"/>
    </source>
</evidence>